<evidence type="ECO:0000256" key="4">
    <source>
        <dbReference type="ARBA" id="ARBA00022786"/>
    </source>
</evidence>
<accession>A0A7R9MV03</accession>
<evidence type="ECO:0000256" key="1">
    <source>
        <dbReference type="ARBA" id="ARBA00005032"/>
    </source>
</evidence>
<keyword evidence="5 9" id="KW-0067">ATP-binding</keyword>
<keyword evidence="4 9" id="KW-0833">Ubl conjugation pathway</keyword>
<dbReference type="GO" id="GO:0061654">
    <property type="term" value="F:NEDD8 conjugating enzyme activity"/>
    <property type="evidence" value="ECO:0007669"/>
    <property type="project" value="UniProtKB-EC"/>
</dbReference>
<name>A0A7R9MV03_9ACAR</name>
<dbReference type="PROSITE" id="PS50127">
    <property type="entry name" value="UBC_2"/>
    <property type="match status" value="1"/>
</dbReference>
<feature type="domain" description="UBC core" evidence="10">
    <location>
        <begin position="1"/>
        <end position="126"/>
    </location>
</feature>
<dbReference type="InterPro" id="IPR023313">
    <property type="entry name" value="UBQ-conjugating_AS"/>
</dbReference>
<organism evidence="11">
    <name type="scientific">Oppiella nova</name>
    <dbReference type="NCBI Taxonomy" id="334625"/>
    <lineage>
        <taxon>Eukaryota</taxon>
        <taxon>Metazoa</taxon>
        <taxon>Ecdysozoa</taxon>
        <taxon>Arthropoda</taxon>
        <taxon>Chelicerata</taxon>
        <taxon>Arachnida</taxon>
        <taxon>Acari</taxon>
        <taxon>Acariformes</taxon>
        <taxon>Sarcoptiformes</taxon>
        <taxon>Oribatida</taxon>
        <taxon>Brachypylina</taxon>
        <taxon>Oppioidea</taxon>
        <taxon>Oppiidae</taxon>
        <taxon>Oppiella</taxon>
    </lineage>
</organism>
<evidence type="ECO:0000256" key="6">
    <source>
        <dbReference type="ARBA" id="ARBA00043698"/>
    </source>
</evidence>
<evidence type="ECO:0000256" key="9">
    <source>
        <dbReference type="RuleBase" id="RU362109"/>
    </source>
</evidence>
<dbReference type="PANTHER" id="PTHR24068">
    <property type="entry name" value="UBIQUITIN-CONJUGATING ENZYME E2"/>
    <property type="match status" value="1"/>
</dbReference>
<comment type="similarity">
    <text evidence="9">Belongs to the ubiquitin-conjugating enzyme family.</text>
</comment>
<dbReference type="InterPro" id="IPR016135">
    <property type="entry name" value="UBQ-conjugating_enzyme/RWD"/>
</dbReference>
<dbReference type="Proteomes" id="UP000728032">
    <property type="component" value="Unassembled WGS sequence"/>
</dbReference>
<protein>
    <recommendedName>
        <fullName evidence="7">E2 NEDD8-conjugating enzyme</fullName>
        <ecNumber evidence="7">2.3.2.34</ecNumber>
    </recommendedName>
</protein>
<dbReference type="PROSITE" id="PS00183">
    <property type="entry name" value="UBC_1"/>
    <property type="match status" value="1"/>
</dbReference>
<reference evidence="11" key="1">
    <citation type="submission" date="2020-11" db="EMBL/GenBank/DDBJ databases">
        <authorList>
            <person name="Tran Van P."/>
        </authorList>
    </citation>
    <scope>NUCLEOTIDE SEQUENCE</scope>
</reference>
<evidence type="ECO:0000313" key="12">
    <source>
        <dbReference type="Proteomes" id="UP000728032"/>
    </source>
</evidence>
<sequence>ECFWSGGRFWFAIDVPKEYNILVIRATDPLTHASGPPQVKCQTRIWHPNISEDGDICLSLLRESSIDAMGWAPTRTLKDVVWGLNSLFTDLLNFDDPLNDEAADHYLRDRDSFEHKVRDYVHKYAKS</sequence>
<dbReference type="GO" id="GO:0005524">
    <property type="term" value="F:ATP binding"/>
    <property type="evidence" value="ECO:0007669"/>
    <property type="project" value="UniProtKB-UniRule"/>
</dbReference>
<keyword evidence="12" id="KW-1185">Reference proteome</keyword>
<evidence type="ECO:0000256" key="5">
    <source>
        <dbReference type="ARBA" id="ARBA00022840"/>
    </source>
</evidence>
<evidence type="ECO:0000313" key="11">
    <source>
        <dbReference type="EMBL" id="CAD7668210.1"/>
    </source>
</evidence>
<comment type="catalytic activity">
    <reaction evidence="6">
        <text>[E1 NEDD8-activating enzyme]-S-[NEDD8 protein]-yl-L-cysteine + [E2 NEDD8-conjugating enzyme]-L-cysteine = [E1 NEDD8-activating enzyme]-L-cysteine + [E2 NEDD8-conjugating enzyme]-S-[NEDD8-protein]-yl-L-cysteine.</text>
        <dbReference type="EC" id="2.3.2.34"/>
    </reaction>
</comment>
<dbReference type="AlphaFoldDB" id="A0A7R9MV03"/>
<dbReference type="EMBL" id="OC972881">
    <property type="protein sequence ID" value="CAD7668210.1"/>
    <property type="molecule type" value="Genomic_DNA"/>
</dbReference>
<dbReference type="SMART" id="SM00212">
    <property type="entry name" value="UBCc"/>
    <property type="match status" value="1"/>
</dbReference>
<dbReference type="EMBL" id="CAJPVJ010058056">
    <property type="protein sequence ID" value="CAG2183876.1"/>
    <property type="molecule type" value="Genomic_DNA"/>
</dbReference>
<dbReference type="EC" id="2.3.2.34" evidence="7"/>
<evidence type="ECO:0000256" key="2">
    <source>
        <dbReference type="ARBA" id="ARBA00022679"/>
    </source>
</evidence>
<dbReference type="FunFam" id="3.10.110.10:FF:000033">
    <property type="entry name" value="NEDD8-conjugating enzyme UBE2F"/>
    <property type="match status" value="1"/>
</dbReference>
<dbReference type="CDD" id="cd23794">
    <property type="entry name" value="UBCc_UBE2F_UBE2M"/>
    <property type="match status" value="1"/>
</dbReference>
<feature type="non-terminal residue" evidence="11">
    <location>
        <position position="1"/>
    </location>
</feature>
<evidence type="ECO:0000256" key="8">
    <source>
        <dbReference type="PROSITE-ProRule" id="PRU10133"/>
    </source>
</evidence>
<dbReference type="OrthoDB" id="10249039at2759"/>
<evidence type="ECO:0000256" key="3">
    <source>
        <dbReference type="ARBA" id="ARBA00022741"/>
    </source>
</evidence>
<dbReference type="Gene3D" id="3.10.110.10">
    <property type="entry name" value="Ubiquitin Conjugating Enzyme"/>
    <property type="match status" value="1"/>
</dbReference>
<evidence type="ECO:0000256" key="7">
    <source>
        <dbReference type="ARBA" id="ARBA00044047"/>
    </source>
</evidence>
<feature type="active site" description="Glycyl thioester intermediate" evidence="8">
    <location>
        <position position="57"/>
    </location>
</feature>
<comment type="pathway">
    <text evidence="1">Protein modification; protein neddylation.</text>
</comment>
<keyword evidence="2" id="KW-0808">Transferase</keyword>
<keyword evidence="3 9" id="KW-0547">Nucleotide-binding</keyword>
<evidence type="ECO:0000259" key="10">
    <source>
        <dbReference type="PROSITE" id="PS50127"/>
    </source>
</evidence>
<proteinExistence type="inferred from homology"/>
<dbReference type="Pfam" id="PF00179">
    <property type="entry name" value="UQ_con"/>
    <property type="match status" value="1"/>
</dbReference>
<feature type="non-terminal residue" evidence="11">
    <location>
        <position position="127"/>
    </location>
</feature>
<dbReference type="InterPro" id="IPR000608">
    <property type="entry name" value="UBC"/>
</dbReference>
<dbReference type="SUPFAM" id="SSF54495">
    <property type="entry name" value="UBC-like"/>
    <property type="match status" value="1"/>
</dbReference>
<gene>
    <name evidence="11" type="ORF">ONB1V03_LOCUS23296</name>
</gene>
<dbReference type="GO" id="GO:0045116">
    <property type="term" value="P:protein neddylation"/>
    <property type="evidence" value="ECO:0007669"/>
    <property type="project" value="UniProtKB-ARBA"/>
</dbReference>